<dbReference type="PANTHER" id="PTHR42718">
    <property type="entry name" value="MAJOR FACILITATOR SUPERFAMILY MULTIDRUG TRANSPORTER MFSC"/>
    <property type="match status" value="1"/>
</dbReference>
<evidence type="ECO:0000313" key="10">
    <source>
        <dbReference type="EMBL" id="MBP2186556.1"/>
    </source>
</evidence>
<feature type="transmembrane region" description="Helical" evidence="8">
    <location>
        <begin position="319"/>
        <end position="337"/>
    </location>
</feature>
<dbReference type="RefSeq" id="WP_209669719.1">
    <property type="nucleotide sequence ID" value="NZ_JAGGMS010000001.1"/>
</dbReference>
<evidence type="ECO:0000256" key="6">
    <source>
        <dbReference type="ARBA" id="ARBA00022989"/>
    </source>
</evidence>
<feature type="transmembrane region" description="Helical" evidence="8">
    <location>
        <begin position="357"/>
        <end position="376"/>
    </location>
</feature>
<accession>A0ABS4Q4F2</accession>
<dbReference type="PROSITE" id="PS50850">
    <property type="entry name" value="MFS"/>
    <property type="match status" value="1"/>
</dbReference>
<feature type="transmembrane region" description="Helical" evidence="8">
    <location>
        <begin position="228"/>
        <end position="252"/>
    </location>
</feature>
<dbReference type="InterPro" id="IPR020846">
    <property type="entry name" value="MFS_dom"/>
</dbReference>
<keyword evidence="11" id="KW-1185">Reference proteome</keyword>
<feature type="transmembrane region" description="Helical" evidence="8">
    <location>
        <begin position="264"/>
        <end position="281"/>
    </location>
</feature>
<keyword evidence="7 8" id="KW-0472">Membrane</keyword>
<proteinExistence type="inferred from homology"/>
<dbReference type="InterPro" id="IPR036259">
    <property type="entry name" value="MFS_trans_sf"/>
</dbReference>
<dbReference type="Pfam" id="PF07690">
    <property type="entry name" value="MFS_1"/>
    <property type="match status" value="1"/>
</dbReference>
<evidence type="ECO:0000256" key="5">
    <source>
        <dbReference type="ARBA" id="ARBA00022692"/>
    </source>
</evidence>
<dbReference type="InterPro" id="IPR005829">
    <property type="entry name" value="Sugar_transporter_CS"/>
</dbReference>
<name>A0ABS4Q4F2_9PSEU</name>
<feature type="transmembrane region" description="Helical" evidence="8">
    <location>
        <begin position="293"/>
        <end position="313"/>
    </location>
</feature>
<gene>
    <name evidence="10" type="ORF">JOM49_008082</name>
</gene>
<feature type="domain" description="Major facilitator superfamily (MFS) profile" evidence="9">
    <location>
        <begin position="21"/>
        <end position="407"/>
    </location>
</feature>
<organism evidence="10 11">
    <name type="scientific">Amycolatopsis magusensis</name>
    <dbReference type="NCBI Taxonomy" id="882444"/>
    <lineage>
        <taxon>Bacteria</taxon>
        <taxon>Bacillati</taxon>
        <taxon>Actinomycetota</taxon>
        <taxon>Actinomycetes</taxon>
        <taxon>Pseudonocardiales</taxon>
        <taxon>Pseudonocardiaceae</taxon>
        <taxon>Amycolatopsis</taxon>
    </lineage>
</organism>
<dbReference type="InterPro" id="IPR011701">
    <property type="entry name" value="MFS"/>
</dbReference>
<reference evidence="10 11" key="1">
    <citation type="submission" date="2021-03" db="EMBL/GenBank/DDBJ databases">
        <title>Sequencing the genomes of 1000 actinobacteria strains.</title>
        <authorList>
            <person name="Klenk H.-P."/>
        </authorList>
    </citation>
    <scope>NUCLEOTIDE SEQUENCE [LARGE SCALE GENOMIC DNA]</scope>
    <source>
        <strain evidence="10 11">DSM 45510</strain>
    </source>
</reference>
<comment type="caution">
    <text evidence="10">The sequence shown here is derived from an EMBL/GenBank/DDBJ whole genome shotgun (WGS) entry which is preliminary data.</text>
</comment>
<feature type="transmembrane region" description="Helical" evidence="8">
    <location>
        <begin position="59"/>
        <end position="78"/>
    </location>
</feature>
<dbReference type="CDD" id="cd17320">
    <property type="entry name" value="MFS_MdfA_MDR_like"/>
    <property type="match status" value="1"/>
</dbReference>
<comment type="similarity">
    <text evidence="2">Belongs to the major facilitator superfamily. Bcr/CmlA family.</text>
</comment>
<protein>
    <submittedName>
        <fullName evidence="10">DHA1 family bicyclomycin/chloramphenicol resistance-like MFS transporter</fullName>
    </submittedName>
</protein>
<feature type="transmembrane region" description="Helical" evidence="8">
    <location>
        <begin position="90"/>
        <end position="109"/>
    </location>
</feature>
<dbReference type="EMBL" id="JAGGMS010000001">
    <property type="protein sequence ID" value="MBP2186556.1"/>
    <property type="molecule type" value="Genomic_DNA"/>
</dbReference>
<evidence type="ECO:0000256" key="3">
    <source>
        <dbReference type="ARBA" id="ARBA00022448"/>
    </source>
</evidence>
<dbReference type="PANTHER" id="PTHR42718:SF9">
    <property type="entry name" value="MAJOR FACILITATOR SUPERFAMILY MULTIDRUG TRANSPORTER MFSC"/>
    <property type="match status" value="1"/>
</dbReference>
<dbReference type="InterPro" id="IPR004812">
    <property type="entry name" value="Efflux_drug-R_Bcr/CmlA"/>
</dbReference>
<feature type="transmembrane region" description="Helical" evidence="8">
    <location>
        <begin position="148"/>
        <end position="166"/>
    </location>
</feature>
<evidence type="ECO:0000313" key="11">
    <source>
        <dbReference type="Proteomes" id="UP000741013"/>
    </source>
</evidence>
<feature type="transmembrane region" description="Helical" evidence="8">
    <location>
        <begin position="115"/>
        <end position="136"/>
    </location>
</feature>
<dbReference type="NCBIfam" id="TIGR00710">
    <property type="entry name" value="efflux_Bcr_CflA"/>
    <property type="match status" value="1"/>
</dbReference>
<evidence type="ECO:0000256" key="1">
    <source>
        <dbReference type="ARBA" id="ARBA00004651"/>
    </source>
</evidence>
<evidence type="ECO:0000256" key="8">
    <source>
        <dbReference type="SAM" id="Phobius"/>
    </source>
</evidence>
<sequence length="407" mass="42375">MSTTEQVQAVEGVRPSKQRNLARYVLILGGLSAFGPLSIDMYLPALPVMTSELRTSDAMLQLTLSSFIVGLAIGQIVIGPLSDAIGRRKPLIAGLAIYVVASVLCALSPTAELLIASRTLQAIGAAAGIVIARATVRDLFSGIAMTRFFSMLMLVNGLAPILAPIVGGQVLNFTSWRGVFVVLTVFGALLLTVAAIALPEPLAVEHRRPAKFKPIMRTYGGLLRDRNFVGYALASGLLFGAVFAYIAGSSFALQDVYALSPQQYSLVFGLNGIGIVALGQVNGRIVGRFSERALLRTGLCLATLGALGVLLATSLHLPLAFLLPPLFLLVSSIGLIMPNATSLAMAEHPRTAGSASALLGVLQFVVGGLATPLVGLGGQGSAVPMAVVMAGFTVAALVAFLTLPNRR</sequence>
<dbReference type="Gene3D" id="1.20.1720.10">
    <property type="entry name" value="Multidrug resistance protein D"/>
    <property type="match status" value="1"/>
</dbReference>
<feature type="transmembrane region" description="Helical" evidence="8">
    <location>
        <begin position="21"/>
        <end position="39"/>
    </location>
</feature>
<dbReference type="SUPFAM" id="SSF103473">
    <property type="entry name" value="MFS general substrate transporter"/>
    <property type="match status" value="1"/>
</dbReference>
<keyword evidence="3" id="KW-0813">Transport</keyword>
<evidence type="ECO:0000259" key="9">
    <source>
        <dbReference type="PROSITE" id="PS50850"/>
    </source>
</evidence>
<feature type="transmembrane region" description="Helical" evidence="8">
    <location>
        <begin position="178"/>
        <end position="198"/>
    </location>
</feature>
<dbReference type="PROSITE" id="PS00216">
    <property type="entry name" value="SUGAR_TRANSPORT_1"/>
    <property type="match status" value="1"/>
</dbReference>
<keyword evidence="6 8" id="KW-1133">Transmembrane helix</keyword>
<keyword evidence="4" id="KW-1003">Cell membrane</keyword>
<evidence type="ECO:0000256" key="2">
    <source>
        <dbReference type="ARBA" id="ARBA00006236"/>
    </source>
</evidence>
<keyword evidence="5 8" id="KW-0812">Transmembrane</keyword>
<feature type="transmembrane region" description="Helical" evidence="8">
    <location>
        <begin position="382"/>
        <end position="403"/>
    </location>
</feature>
<comment type="subcellular location">
    <subcellularLocation>
        <location evidence="1">Cell membrane</location>
        <topology evidence="1">Multi-pass membrane protein</topology>
    </subcellularLocation>
</comment>
<dbReference type="Proteomes" id="UP000741013">
    <property type="component" value="Unassembled WGS sequence"/>
</dbReference>
<evidence type="ECO:0000256" key="4">
    <source>
        <dbReference type="ARBA" id="ARBA00022475"/>
    </source>
</evidence>
<evidence type="ECO:0000256" key="7">
    <source>
        <dbReference type="ARBA" id="ARBA00023136"/>
    </source>
</evidence>
<dbReference type="PRINTS" id="PR00173">
    <property type="entry name" value="EDTRNSPORT"/>
</dbReference>